<dbReference type="CDD" id="cd20273">
    <property type="entry name" value="Complex1_LYR_unchar"/>
    <property type="match status" value="1"/>
</dbReference>
<sequence>MYLPPPQTPHWRHVYRALLRESAYLPDPVARQYMTEHVRESYRAYRPRMIPNSYAGPNGQFYLERRARKLLSLLSRANEGYMKPLERVLMLSYGRIGRRRHVLARPFFVPTSSADKTPFRFIIPPTCPLNWEPIPSLSALMKSQIANRHLKDVDTTPVVHEIPQPKKSIWNGHVSRRKVRKATEKWYDMIIKSILPPIPQSQWNTLHGLVVGNEPWSLPKRRKRLDANDTRSALDAEFLVFGPQKDRTFEAYVRGRPHIITRKLMTPLWERVLMATPRMKQDPETENSIVRWGKPAGKTLIFRTLYPEAAVNSSLFEGVDKTTGALLKPKQARKREEGYS</sequence>
<accession>A0A1B7NNX0</accession>
<proteinExistence type="predicted"/>
<dbReference type="OrthoDB" id="5521299at2759"/>
<dbReference type="AlphaFoldDB" id="A0A1B7NNX0"/>
<evidence type="ECO:0000313" key="3">
    <source>
        <dbReference type="Proteomes" id="UP000091918"/>
    </source>
</evidence>
<dbReference type="InterPro" id="IPR046896">
    <property type="entry name" value="Cup1-like_N"/>
</dbReference>
<dbReference type="EMBL" id="LGUA01001482">
    <property type="protein sequence ID" value="OAX78495.1"/>
    <property type="molecule type" value="Genomic_DNA"/>
</dbReference>
<evidence type="ECO:0000313" key="2">
    <source>
        <dbReference type="EMBL" id="OAX78495.1"/>
    </source>
</evidence>
<comment type="caution">
    <text evidence="2">The sequence shown here is derived from an EMBL/GenBank/DDBJ whole genome shotgun (WGS) entry which is preliminary data.</text>
</comment>
<protein>
    <recommendedName>
        <fullName evidence="1">LYR motif-containing protein Cup1-like N-terminal domain-containing protein</fullName>
    </recommendedName>
</protein>
<evidence type="ECO:0000259" key="1">
    <source>
        <dbReference type="Pfam" id="PF20263"/>
    </source>
</evidence>
<name>A0A1B7NNX0_9EURO</name>
<dbReference type="Proteomes" id="UP000091918">
    <property type="component" value="Unassembled WGS sequence"/>
</dbReference>
<feature type="domain" description="LYR motif-containing protein Cup1-like N-terminal" evidence="1">
    <location>
        <begin position="14"/>
        <end position="102"/>
    </location>
</feature>
<dbReference type="Pfam" id="PF20263">
    <property type="entry name" value="LYRM2-like"/>
    <property type="match status" value="1"/>
</dbReference>
<reference evidence="2 3" key="1">
    <citation type="submission" date="2015-07" db="EMBL/GenBank/DDBJ databases">
        <title>Emmonsia species relationships and genome sequence.</title>
        <authorList>
            <person name="Cuomo C.A."/>
            <person name="Schwartz I.S."/>
            <person name="Kenyon C."/>
            <person name="de Hoog G.S."/>
            <person name="Govender N.P."/>
            <person name="Botha A."/>
            <person name="Moreno L."/>
            <person name="de Vries M."/>
            <person name="Munoz J.F."/>
            <person name="Stielow J.B."/>
        </authorList>
    </citation>
    <scope>NUCLEOTIDE SEQUENCE [LARGE SCALE GENOMIC DNA]</scope>
    <source>
        <strain evidence="2 3">CBS 136260</strain>
    </source>
</reference>
<organism evidence="2 3">
    <name type="scientific">Emergomyces africanus</name>
    <dbReference type="NCBI Taxonomy" id="1955775"/>
    <lineage>
        <taxon>Eukaryota</taxon>
        <taxon>Fungi</taxon>
        <taxon>Dikarya</taxon>
        <taxon>Ascomycota</taxon>
        <taxon>Pezizomycotina</taxon>
        <taxon>Eurotiomycetes</taxon>
        <taxon>Eurotiomycetidae</taxon>
        <taxon>Onygenales</taxon>
        <taxon>Ajellomycetaceae</taxon>
        <taxon>Emergomyces</taxon>
    </lineage>
</organism>
<keyword evidence="3" id="KW-1185">Reference proteome</keyword>
<gene>
    <name evidence="2" type="ORF">ACJ72_07196</name>
</gene>